<reference evidence="3 5" key="1">
    <citation type="submission" date="2019-07" db="EMBL/GenBank/DDBJ databases">
        <title>Venturia inaequalis Genome Resource.</title>
        <authorList>
            <person name="Lichtner F.J."/>
        </authorList>
    </citation>
    <scope>NUCLEOTIDE SEQUENCE [LARGE SCALE GENOMIC DNA]</scope>
    <source>
        <strain evidence="2 4">120213</strain>
        <strain evidence="3 5">DMI_063113</strain>
    </source>
</reference>
<dbReference type="EMBL" id="WNWS01000245">
    <property type="protein sequence ID" value="KAE9973326.1"/>
    <property type="molecule type" value="Genomic_DNA"/>
</dbReference>
<feature type="region of interest" description="Disordered" evidence="1">
    <location>
        <begin position="1"/>
        <end position="49"/>
    </location>
</feature>
<dbReference type="AlphaFoldDB" id="A0A8H3VBV9"/>
<evidence type="ECO:0000313" key="3">
    <source>
        <dbReference type="EMBL" id="KAE9984906.1"/>
    </source>
</evidence>
<comment type="caution">
    <text evidence="3">The sequence shown here is derived from an EMBL/GenBank/DDBJ whole genome shotgun (WGS) entry which is preliminary data.</text>
</comment>
<keyword evidence="5" id="KW-1185">Reference proteome</keyword>
<dbReference type="OrthoDB" id="10376459at2759"/>
<dbReference type="Proteomes" id="UP000490939">
    <property type="component" value="Unassembled WGS sequence"/>
</dbReference>
<name>A0A8H3VBV9_VENIN</name>
<gene>
    <name evidence="3" type="ORF">EG327_004872</name>
    <name evidence="2" type="ORF">EG328_004450</name>
</gene>
<dbReference type="Proteomes" id="UP000447873">
    <property type="component" value="Unassembled WGS sequence"/>
</dbReference>
<evidence type="ECO:0000313" key="5">
    <source>
        <dbReference type="Proteomes" id="UP000490939"/>
    </source>
</evidence>
<organism evidence="3 5">
    <name type="scientific">Venturia inaequalis</name>
    <name type="common">Apple scab fungus</name>
    <dbReference type="NCBI Taxonomy" id="5025"/>
    <lineage>
        <taxon>Eukaryota</taxon>
        <taxon>Fungi</taxon>
        <taxon>Dikarya</taxon>
        <taxon>Ascomycota</taxon>
        <taxon>Pezizomycotina</taxon>
        <taxon>Dothideomycetes</taxon>
        <taxon>Pleosporomycetidae</taxon>
        <taxon>Venturiales</taxon>
        <taxon>Venturiaceae</taxon>
        <taxon>Venturia</taxon>
    </lineage>
</organism>
<sequence length="490" mass="55921">MAPPQFTHNLAFRPAANKRKANDSSGDEAANAKKQKENPSGPGVFGDPATSALSATQMQAQRVADVQEKYLELTGTVVYPPELGITKQVLVDNLPTLVAANFRARKTMPEVCQFIIFFGNMDKDYSIHDIFTETRVALWIPIIAFVLYQRPRTELERLFMKAWYEGRFRKHSFQWRIEYARYWASNPTAYMPRLSRDLRRKFDKFQAKIEKTIQESMEKQDDKDILDCAKTYRYLFRNRFLAAENVSDVEARKIPRWADVSKDSEDVQKSMLSKDQFEAACNFDALVSMGSDPRMSSAVQAMLVDDCMEEGDEDIDLIPGLKFRLDDIQEHVETLRQGSEAIKTSSFPSERTRFSRMTDGNEYLIGAEKYESTIRLLNGLPKGLDRCRQILESHEDIEDDSAEDNEMSVVVQDMILIAEALESIEESEGFENLIDTPIGADLQSSMDNVQGLILEYGIFSDRDDHECCSKALEVLDIVSRLLGEEEGEMF</sequence>
<accession>A0A8H3VBV9</accession>
<dbReference type="EMBL" id="WNWR01000286">
    <property type="protein sequence ID" value="KAE9984906.1"/>
    <property type="molecule type" value="Genomic_DNA"/>
</dbReference>
<proteinExistence type="predicted"/>
<evidence type="ECO:0000256" key="1">
    <source>
        <dbReference type="SAM" id="MobiDB-lite"/>
    </source>
</evidence>
<evidence type="ECO:0000313" key="4">
    <source>
        <dbReference type="Proteomes" id="UP000447873"/>
    </source>
</evidence>
<protein>
    <submittedName>
        <fullName evidence="3">Uncharacterized protein</fullName>
    </submittedName>
</protein>
<evidence type="ECO:0000313" key="2">
    <source>
        <dbReference type="EMBL" id="KAE9973326.1"/>
    </source>
</evidence>